<comment type="similarity">
    <text evidence="5">Belongs to the GRAS family.</text>
</comment>
<dbReference type="InterPro" id="IPR005202">
    <property type="entry name" value="TF_GRAS"/>
</dbReference>
<dbReference type="AlphaFoldDB" id="A0A8T2WU26"/>
<evidence type="ECO:0000313" key="7">
    <source>
        <dbReference type="Proteomes" id="UP000807159"/>
    </source>
</evidence>
<dbReference type="PROSITE" id="PS50985">
    <property type="entry name" value="GRAS"/>
    <property type="match status" value="1"/>
</dbReference>
<dbReference type="PANTHER" id="PTHR31636">
    <property type="entry name" value="OSJNBA0084A10.13 PROTEIN-RELATED"/>
    <property type="match status" value="1"/>
</dbReference>
<dbReference type="Proteomes" id="UP000807159">
    <property type="component" value="Chromosome 16"/>
</dbReference>
<protein>
    <submittedName>
        <fullName evidence="6">Uncharacterized protein</fullName>
    </submittedName>
</protein>
<keyword evidence="2" id="KW-0805">Transcription regulation</keyword>
<name>A0A8T2WU26_POPDE</name>
<dbReference type="GO" id="GO:0005634">
    <property type="term" value="C:nucleus"/>
    <property type="evidence" value="ECO:0007669"/>
    <property type="project" value="UniProtKB-SubCell"/>
</dbReference>
<comment type="caution">
    <text evidence="6">The sequence shown here is derived from an EMBL/GenBank/DDBJ whole genome shotgun (WGS) entry which is preliminary data.</text>
</comment>
<sequence>MDASLIQQPLTLTTGDMEIDNQLSVHHLVKAYKEAMENKEAELAEVLTRRISKKVGPTGEIEEHLLYYSFQPLDKKTDYLTQESAKNFDRALEAFYKIFPDGMISHFTANSVILEAKPRDADVLHIIDFDMGEGMQWPSMIMALGRKQKELQAQQYYGHIPHYTTLKFTAIKWKDEGSGHHVKTKLRAVGA</sequence>
<comment type="caution">
    <text evidence="5">Lacks conserved residue(s) required for the propagation of feature annotation.</text>
</comment>
<organism evidence="6 7">
    <name type="scientific">Populus deltoides</name>
    <name type="common">Eastern poplar</name>
    <name type="synonym">Eastern cottonwood</name>
    <dbReference type="NCBI Taxonomy" id="3696"/>
    <lineage>
        <taxon>Eukaryota</taxon>
        <taxon>Viridiplantae</taxon>
        <taxon>Streptophyta</taxon>
        <taxon>Embryophyta</taxon>
        <taxon>Tracheophyta</taxon>
        <taxon>Spermatophyta</taxon>
        <taxon>Magnoliopsida</taxon>
        <taxon>eudicotyledons</taxon>
        <taxon>Gunneridae</taxon>
        <taxon>Pentapetalae</taxon>
        <taxon>rosids</taxon>
        <taxon>fabids</taxon>
        <taxon>Malpighiales</taxon>
        <taxon>Salicaceae</taxon>
        <taxon>Saliceae</taxon>
        <taxon>Populus</taxon>
    </lineage>
</organism>
<comment type="subcellular location">
    <subcellularLocation>
        <location evidence="1">Nucleus</location>
    </subcellularLocation>
</comment>
<evidence type="ECO:0000256" key="4">
    <source>
        <dbReference type="ARBA" id="ARBA00023242"/>
    </source>
</evidence>
<proteinExistence type="inferred from homology"/>
<evidence type="ECO:0000256" key="3">
    <source>
        <dbReference type="ARBA" id="ARBA00023163"/>
    </source>
</evidence>
<reference evidence="6" key="1">
    <citation type="journal article" date="2021" name="J. Hered.">
        <title>Genome Assembly of Salicaceae Populus deltoides (Eastern Cottonwood) I-69 Based on Nanopore Sequencing and Hi-C Technologies.</title>
        <authorList>
            <person name="Bai S."/>
            <person name="Wu H."/>
            <person name="Zhang J."/>
            <person name="Pan Z."/>
            <person name="Zhao W."/>
            <person name="Li Z."/>
            <person name="Tong C."/>
        </authorList>
    </citation>
    <scope>NUCLEOTIDE SEQUENCE</scope>
    <source>
        <tissue evidence="6">Leaf</tissue>
    </source>
</reference>
<accession>A0A8T2WU26</accession>
<dbReference type="EMBL" id="JACEGQ020000016">
    <property type="protein sequence ID" value="KAH8484845.1"/>
    <property type="molecule type" value="Genomic_DNA"/>
</dbReference>
<evidence type="ECO:0000313" key="6">
    <source>
        <dbReference type="EMBL" id="KAH8484845.1"/>
    </source>
</evidence>
<keyword evidence="4" id="KW-0539">Nucleus</keyword>
<evidence type="ECO:0000256" key="2">
    <source>
        <dbReference type="ARBA" id="ARBA00023015"/>
    </source>
</evidence>
<keyword evidence="3" id="KW-0804">Transcription</keyword>
<feature type="short sequence motif" description="VHIID" evidence="5">
    <location>
        <begin position="124"/>
        <end position="128"/>
    </location>
</feature>
<evidence type="ECO:0000256" key="5">
    <source>
        <dbReference type="PROSITE-ProRule" id="PRU01191"/>
    </source>
</evidence>
<evidence type="ECO:0000256" key="1">
    <source>
        <dbReference type="ARBA" id="ARBA00004123"/>
    </source>
</evidence>
<dbReference type="Pfam" id="PF03514">
    <property type="entry name" value="GRAS"/>
    <property type="match status" value="1"/>
</dbReference>
<keyword evidence="7" id="KW-1185">Reference proteome</keyword>
<gene>
    <name evidence="6" type="ORF">H0E87_026566</name>
</gene>